<dbReference type="VEuPathDB" id="FungiDB:CPAG_02843"/>
<gene>
    <name evidence="1" type="ORF">CPAG_02843</name>
</gene>
<reference evidence="2" key="2">
    <citation type="journal article" date="2009" name="Genome Res.">
        <title>Comparative genomic analyses of the human fungal pathogens Coccidioides and their relatives.</title>
        <authorList>
            <person name="Sharpton T.J."/>
            <person name="Stajich J.E."/>
            <person name="Rounsley S.D."/>
            <person name="Gardner M.J."/>
            <person name="Wortman J.R."/>
            <person name="Jordar V.S."/>
            <person name="Maiti R."/>
            <person name="Kodira C.D."/>
            <person name="Neafsey D.E."/>
            <person name="Zeng Q."/>
            <person name="Hung C.-Y."/>
            <person name="McMahan C."/>
            <person name="Muszewska A."/>
            <person name="Grynberg M."/>
            <person name="Mandel M.A."/>
            <person name="Kellner E.M."/>
            <person name="Barker B.M."/>
            <person name="Galgiani J.N."/>
            <person name="Orbach M.J."/>
            <person name="Kirkland T.N."/>
            <person name="Cole G.T."/>
            <person name="Henn M.R."/>
            <person name="Birren B.W."/>
            <person name="Taylor J.W."/>
        </authorList>
    </citation>
    <scope>NUCLEOTIDE SEQUENCE [LARGE SCALE GENOMIC DNA]</scope>
    <source>
        <strain evidence="2">RMSCC 3488</strain>
    </source>
</reference>
<accession>A0A0J6FC36</accession>
<reference evidence="1 2" key="1">
    <citation type="submission" date="2007-06" db="EMBL/GenBank/DDBJ databases">
        <title>The Genome Sequence of Coccidioides posadasii RMSCC_3488.</title>
        <authorList>
            <consortium name="Coccidioides Genome Resources Consortium"/>
            <consortium name="The Broad Institute Genome Sequencing Platform"/>
            <person name="Henn M.R."/>
            <person name="Sykes S."/>
            <person name="Young S."/>
            <person name="Jaffe D."/>
            <person name="Berlin A."/>
            <person name="Alvarez P."/>
            <person name="Butler J."/>
            <person name="Gnerre S."/>
            <person name="Grabherr M."/>
            <person name="Mauceli E."/>
            <person name="Brockman W."/>
            <person name="Kodira C."/>
            <person name="Alvarado L."/>
            <person name="Zeng Q."/>
            <person name="Crawford M."/>
            <person name="Antoine C."/>
            <person name="Devon K."/>
            <person name="Galgiani J."/>
            <person name="Orsborn K."/>
            <person name="Lewis M.L."/>
            <person name="Nusbaum C."/>
            <person name="Galagan J."/>
            <person name="Birren B."/>
        </authorList>
    </citation>
    <scope>NUCLEOTIDE SEQUENCE [LARGE SCALE GENOMIC DNA]</scope>
    <source>
        <strain evidence="1 2">RMSCC 3488</strain>
    </source>
</reference>
<proteinExistence type="predicted"/>
<dbReference type="AlphaFoldDB" id="A0A0J6FC36"/>
<evidence type="ECO:0000313" key="2">
    <source>
        <dbReference type="Proteomes" id="UP000054567"/>
    </source>
</evidence>
<sequence>MRCIFTDYRSNKEMEDRIKRLTKRNALVGGVMVQLSGEASGVEENFVSGTEYKNVGTRLQVVFREER</sequence>
<name>A0A0J6FC36_COCPO</name>
<dbReference type="Proteomes" id="UP000054567">
    <property type="component" value="Unassembled WGS sequence"/>
</dbReference>
<reference evidence="2" key="3">
    <citation type="journal article" date="2010" name="Genome Res.">
        <title>Population genomic sequencing of Coccidioides fungi reveals recent hybridization and transposon control.</title>
        <authorList>
            <person name="Neafsey D.E."/>
            <person name="Barker B.M."/>
            <person name="Sharpton T.J."/>
            <person name="Stajich J.E."/>
            <person name="Park D.J."/>
            <person name="Whiston E."/>
            <person name="Hung C.-Y."/>
            <person name="McMahan C."/>
            <person name="White J."/>
            <person name="Sykes S."/>
            <person name="Heiman D."/>
            <person name="Young S."/>
            <person name="Zeng Q."/>
            <person name="Abouelleil A."/>
            <person name="Aftuck L."/>
            <person name="Bessette D."/>
            <person name="Brown A."/>
            <person name="FitzGerald M."/>
            <person name="Lui A."/>
            <person name="Macdonald J.P."/>
            <person name="Priest M."/>
            <person name="Orbach M.J."/>
            <person name="Galgiani J.N."/>
            <person name="Kirkland T.N."/>
            <person name="Cole G.T."/>
            <person name="Birren B.W."/>
            <person name="Henn M.R."/>
            <person name="Taylor J.W."/>
            <person name="Rounsley S.D."/>
        </authorList>
    </citation>
    <scope>NUCLEOTIDE SEQUENCE [LARGE SCALE GENOMIC DNA]</scope>
    <source>
        <strain evidence="2">RMSCC 3488</strain>
    </source>
</reference>
<dbReference type="EMBL" id="DS268109">
    <property type="protein sequence ID" value="KMM66504.1"/>
    <property type="molecule type" value="Genomic_DNA"/>
</dbReference>
<organism evidence="1 2">
    <name type="scientific">Coccidioides posadasii RMSCC 3488</name>
    <dbReference type="NCBI Taxonomy" id="454284"/>
    <lineage>
        <taxon>Eukaryota</taxon>
        <taxon>Fungi</taxon>
        <taxon>Dikarya</taxon>
        <taxon>Ascomycota</taxon>
        <taxon>Pezizomycotina</taxon>
        <taxon>Eurotiomycetes</taxon>
        <taxon>Eurotiomycetidae</taxon>
        <taxon>Onygenales</taxon>
        <taxon>Onygenaceae</taxon>
        <taxon>Coccidioides</taxon>
    </lineage>
</organism>
<evidence type="ECO:0000313" key="1">
    <source>
        <dbReference type="EMBL" id="KMM66504.1"/>
    </source>
</evidence>
<protein>
    <submittedName>
        <fullName evidence="1">Uncharacterized protein</fullName>
    </submittedName>
</protein>